<dbReference type="EMBL" id="BTSX01000001">
    <property type="protein sequence ID" value="GMS77844.1"/>
    <property type="molecule type" value="Genomic_DNA"/>
</dbReference>
<dbReference type="AlphaFoldDB" id="A0AAV5SCV3"/>
<keyword evidence="3" id="KW-1185">Reference proteome</keyword>
<gene>
    <name evidence="2" type="ORF">PENTCL1PPCAC_19</name>
</gene>
<accession>A0AAV5SCV3</accession>
<evidence type="ECO:0000313" key="3">
    <source>
        <dbReference type="Proteomes" id="UP001432027"/>
    </source>
</evidence>
<proteinExistence type="predicted"/>
<sequence length="116" mass="13632">VRMSFRMSNAAKRGRPSKRDAIGVDDEESGSDDPWVKMVKRELKRDAIANDNKETASDQETERHVKRVEAIARFLQEILPKQQTKKEKRPAMDHNSATNLVDRMEKKDRRHSWIFR</sequence>
<feature type="non-terminal residue" evidence="2">
    <location>
        <position position="116"/>
    </location>
</feature>
<protein>
    <submittedName>
        <fullName evidence="2">Uncharacterized protein</fullName>
    </submittedName>
</protein>
<evidence type="ECO:0000313" key="2">
    <source>
        <dbReference type="EMBL" id="GMS77844.1"/>
    </source>
</evidence>
<feature type="non-terminal residue" evidence="2">
    <location>
        <position position="1"/>
    </location>
</feature>
<dbReference type="Proteomes" id="UP001432027">
    <property type="component" value="Unassembled WGS sequence"/>
</dbReference>
<comment type="caution">
    <text evidence="2">The sequence shown here is derived from an EMBL/GenBank/DDBJ whole genome shotgun (WGS) entry which is preliminary data.</text>
</comment>
<evidence type="ECO:0000256" key="1">
    <source>
        <dbReference type="SAM" id="MobiDB-lite"/>
    </source>
</evidence>
<feature type="region of interest" description="Disordered" evidence="1">
    <location>
        <begin position="80"/>
        <end position="116"/>
    </location>
</feature>
<reference evidence="2" key="1">
    <citation type="submission" date="2023-10" db="EMBL/GenBank/DDBJ databases">
        <title>Genome assembly of Pristionchus species.</title>
        <authorList>
            <person name="Yoshida K."/>
            <person name="Sommer R.J."/>
        </authorList>
    </citation>
    <scope>NUCLEOTIDE SEQUENCE</scope>
    <source>
        <strain evidence="2">RS0144</strain>
    </source>
</reference>
<name>A0AAV5SCV3_9BILA</name>
<organism evidence="2 3">
    <name type="scientific">Pristionchus entomophagus</name>
    <dbReference type="NCBI Taxonomy" id="358040"/>
    <lineage>
        <taxon>Eukaryota</taxon>
        <taxon>Metazoa</taxon>
        <taxon>Ecdysozoa</taxon>
        <taxon>Nematoda</taxon>
        <taxon>Chromadorea</taxon>
        <taxon>Rhabditida</taxon>
        <taxon>Rhabditina</taxon>
        <taxon>Diplogasteromorpha</taxon>
        <taxon>Diplogasteroidea</taxon>
        <taxon>Neodiplogasteridae</taxon>
        <taxon>Pristionchus</taxon>
    </lineage>
</organism>
<feature type="region of interest" description="Disordered" evidence="1">
    <location>
        <begin position="1"/>
        <end position="38"/>
    </location>
</feature>